<proteinExistence type="predicted"/>
<gene>
    <name evidence="3" type="ORF">E2562_002552</name>
</gene>
<evidence type="ECO:0000256" key="1">
    <source>
        <dbReference type="SAM" id="MobiDB-lite"/>
    </source>
</evidence>
<dbReference type="AlphaFoldDB" id="A0A6G1F2V4"/>
<evidence type="ECO:0000256" key="2">
    <source>
        <dbReference type="SAM" id="SignalP"/>
    </source>
</evidence>
<protein>
    <recommendedName>
        <fullName evidence="5">DUF834 domain-containing protein</fullName>
    </recommendedName>
</protein>
<reference evidence="3 4" key="1">
    <citation type="submission" date="2019-11" db="EMBL/GenBank/DDBJ databases">
        <title>Whole genome sequence of Oryza granulata.</title>
        <authorList>
            <person name="Li W."/>
        </authorList>
    </citation>
    <scope>NUCLEOTIDE SEQUENCE [LARGE SCALE GENOMIC DNA]</scope>
    <source>
        <strain evidence="4">cv. Menghai</strain>
        <tissue evidence="3">Leaf</tissue>
    </source>
</reference>
<feature type="compositionally biased region" description="Basic and acidic residues" evidence="1">
    <location>
        <begin position="26"/>
        <end position="37"/>
    </location>
</feature>
<dbReference type="EMBL" id="SPHZ02000001">
    <property type="protein sequence ID" value="KAF0931203.1"/>
    <property type="molecule type" value="Genomic_DNA"/>
</dbReference>
<name>A0A6G1F2V4_9ORYZ</name>
<sequence length="93" mass="9871">MMVMTWGWCVPVEVVAASPCGVEGGEAARDLDPERRVLPTRPAEQNHVDLGGAGGSRRRGPKTAATRRATRWYGGDPGGLARRAEDIGQDGSL</sequence>
<evidence type="ECO:0000313" key="4">
    <source>
        <dbReference type="Proteomes" id="UP000479710"/>
    </source>
</evidence>
<comment type="caution">
    <text evidence="3">The sequence shown here is derived from an EMBL/GenBank/DDBJ whole genome shotgun (WGS) entry which is preliminary data.</text>
</comment>
<accession>A0A6G1F2V4</accession>
<keyword evidence="2" id="KW-0732">Signal</keyword>
<organism evidence="3 4">
    <name type="scientific">Oryza meyeriana var. granulata</name>
    <dbReference type="NCBI Taxonomy" id="110450"/>
    <lineage>
        <taxon>Eukaryota</taxon>
        <taxon>Viridiplantae</taxon>
        <taxon>Streptophyta</taxon>
        <taxon>Embryophyta</taxon>
        <taxon>Tracheophyta</taxon>
        <taxon>Spermatophyta</taxon>
        <taxon>Magnoliopsida</taxon>
        <taxon>Liliopsida</taxon>
        <taxon>Poales</taxon>
        <taxon>Poaceae</taxon>
        <taxon>BOP clade</taxon>
        <taxon>Oryzoideae</taxon>
        <taxon>Oryzeae</taxon>
        <taxon>Oryzinae</taxon>
        <taxon>Oryza</taxon>
        <taxon>Oryza meyeriana</taxon>
    </lineage>
</organism>
<feature type="signal peptide" evidence="2">
    <location>
        <begin position="1"/>
        <end position="16"/>
    </location>
</feature>
<keyword evidence="4" id="KW-1185">Reference proteome</keyword>
<feature type="region of interest" description="Disordered" evidence="1">
    <location>
        <begin position="23"/>
        <end position="93"/>
    </location>
</feature>
<evidence type="ECO:0000313" key="3">
    <source>
        <dbReference type="EMBL" id="KAF0931203.1"/>
    </source>
</evidence>
<evidence type="ECO:0008006" key="5">
    <source>
        <dbReference type="Google" id="ProtNLM"/>
    </source>
</evidence>
<dbReference type="Proteomes" id="UP000479710">
    <property type="component" value="Unassembled WGS sequence"/>
</dbReference>
<feature type="chain" id="PRO_5026307859" description="DUF834 domain-containing protein" evidence="2">
    <location>
        <begin position="17"/>
        <end position="93"/>
    </location>
</feature>